<dbReference type="RefSeq" id="WP_256709935.1">
    <property type="nucleotide sequence ID" value="NZ_CP101914.1"/>
</dbReference>
<organism evidence="2 3">
    <name type="scientific">Oceanobacillus jeddahense</name>
    <dbReference type="NCBI Taxonomy" id="1462527"/>
    <lineage>
        <taxon>Bacteria</taxon>
        <taxon>Bacillati</taxon>
        <taxon>Bacillota</taxon>
        <taxon>Bacilli</taxon>
        <taxon>Bacillales</taxon>
        <taxon>Bacillaceae</taxon>
        <taxon>Oceanobacillus</taxon>
    </lineage>
</organism>
<dbReference type="Pfam" id="PF13343">
    <property type="entry name" value="SBP_bac_6"/>
    <property type="match status" value="1"/>
</dbReference>
<reference evidence="2" key="1">
    <citation type="submission" date="2022-07" db="EMBL/GenBank/DDBJ databases">
        <title>FELIX.</title>
        <authorList>
            <person name="Wan K.H."/>
            <person name="Park S."/>
            <person name="Lawrence Q."/>
            <person name="Eichenberger J.P."/>
            <person name="Booth B.W."/>
            <person name="Piaggio A.J."/>
            <person name="Chandler J.C."/>
            <person name="Franklin A.B."/>
            <person name="Celniker S.E."/>
        </authorList>
    </citation>
    <scope>NUCLEOTIDE SEQUENCE</scope>
    <source>
        <strain evidence="2">QA-1986 374</strain>
    </source>
</reference>
<sequence>MRKNNYLILMFIILLVTLIACSNGESENAEGESSGEEVTVKLYTSESQDQVGAMMNEFKKEHPNINVDIFRTGTEEVIAKLEAERSAGGIEADMVWIADIDFFNSLDEEDMLEEYDSPNAENLNEDFIYNGGKYYEVRQIFNVLAYNTAHVTEPLESWHDLYRDDLEGRIAVANPNYSGAASLTLATLVSNEEFDWDYYVSLRDNSLKFEQGNGALASKVASGEYHAVSVVDFMARNAQNEGSPVEVVWPDEGAIIIPTPVGILEDSDVKEEAKLVIDYLLSEDAQNMFKEQGYIPVNPDVGVPENAPSVDEIDIMPLDLDFVKENREELKTEFSNIFNE</sequence>
<dbReference type="Proteomes" id="UP001059773">
    <property type="component" value="Chromosome"/>
</dbReference>
<accession>A0ABY5JXA9</accession>
<dbReference type="SUPFAM" id="SSF53850">
    <property type="entry name" value="Periplasmic binding protein-like II"/>
    <property type="match status" value="1"/>
</dbReference>
<protein>
    <submittedName>
        <fullName evidence="2">ABC transporter substrate-binding protein</fullName>
    </submittedName>
</protein>
<dbReference type="PROSITE" id="PS51257">
    <property type="entry name" value="PROKAR_LIPOPROTEIN"/>
    <property type="match status" value="1"/>
</dbReference>
<evidence type="ECO:0000256" key="1">
    <source>
        <dbReference type="ARBA" id="ARBA00022729"/>
    </source>
</evidence>
<dbReference type="Gene3D" id="3.40.190.10">
    <property type="entry name" value="Periplasmic binding protein-like II"/>
    <property type="match status" value="2"/>
</dbReference>
<gene>
    <name evidence="2" type="ORF">NP439_10490</name>
</gene>
<dbReference type="InterPro" id="IPR026045">
    <property type="entry name" value="Ferric-bd"/>
</dbReference>
<dbReference type="PIRSF" id="PIRSF002825">
    <property type="entry name" value="CfbpA"/>
    <property type="match status" value="1"/>
</dbReference>
<dbReference type="CDD" id="cd13547">
    <property type="entry name" value="PBP2_Fbp_like_2"/>
    <property type="match status" value="1"/>
</dbReference>
<dbReference type="PANTHER" id="PTHR30006:SF2">
    <property type="entry name" value="ABC TRANSPORTER SUBSTRATE-BINDING PROTEIN"/>
    <property type="match status" value="1"/>
</dbReference>
<dbReference type="EMBL" id="CP101914">
    <property type="protein sequence ID" value="UUI05028.1"/>
    <property type="molecule type" value="Genomic_DNA"/>
</dbReference>
<dbReference type="PANTHER" id="PTHR30006">
    <property type="entry name" value="THIAMINE-BINDING PERIPLASMIC PROTEIN-RELATED"/>
    <property type="match status" value="1"/>
</dbReference>
<evidence type="ECO:0000313" key="2">
    <source>
        <dbReference type="EMBL" id="UUI05028.1"/>
    </source>
</evidence>
<keyword evidence="1" id="KW-0732">Signal</keyword>
<evidence type="ECO:0000313" key="3">
    <source>
        <dbReference type="Proteomes" id="UP001059773"/>
    </source>
</evidence>
<name>A0ABY5JXA9_9BACI</name>
<keyword evidence="3" id="KW-1185">Reference proteome</keyword>
<proteinExistence type="predicted"/>